<dbReference type="Pfam" id="PF12833">
    <property type="entry name" value="HTH_18"/>
    <property type="match status" value="1"/>
</dbReference>
<dbReference type="PROSITE" id="PS50110">
    <property type="entry name" value="RESPONSE_REGULATORY"/>
    <property type="match status" value="1"/>
</dbReference>
<dbReference type="InterPro" id="IPR011006">
    <property type="entry name" value="CheY-like_superfamily"/>
</dbReference>
<dbReference type="SMART" id="SM00448">
    <property type="entry name" value="REC"/>
    <property type="match status" value="1"/>
</dbReference>
<evidence type="ECO:0000256" key="3">
    <source>
        <dbReference type="ARBA" id="ARBA00022553"/>
    </source>
</evidence>
<keyword evidence="3 12" id="KW-0597">Phosphoprotein</keyword>
<keyword evidence="7" id="KW-0067">ATP-binding</keyword>
<evidence type="ECO:0000313" key="17">
    <source>
        <dbReference type="Proteomes" id="UP000184212"/>
    </source>
</evidence>
<dbReference type="PANTHER" id="PTHR43547:SF2">
    <property type="entry name" value="HYBRID SIGNAL TRANSDUCTION HISTIDINE KINASE C"/>
    <property type="match status" value="1"/>
</dbReference>
<evidence type="ECO:0000313" key="16">
    <source>
        <dbReference type="EMBL" id="SHG70702.1"/>
    </source>
</evidence>
<organism evidence="16 17">
    <name type="scientific">Chryseolinea serpens</name>
    <dbReference type="NCBI Taxonomy" id="947013"/>
    <lineage>
        <taxon>Bacteria</taxon>
        <taxon>Pseudomonadati</taxon>
        <taxon>Bacteroidota</taxon>
        <taxon>Cytophagia</taxon>
        <taxon>Cytophagales</taxon>
        <taxon>Fulvivirgaceae</taxon>
        <taxon>Chryseolinea</taxon>
    </lineage>
</organism>
<gene>
    <name evidence="16" type="ORF">SAMN04488109_1493</name>
</gene>
<keyword evidence="17" id="KW-1185">Reference proteome</keyword>
<protein>
    <recommendedName>
        <fullName evidence="2">histidine kinase</fullName>
        <ecNumber evidence="2">2.7.13.3</ecNumber>
    </recommendedName>
</protein>
<keyword evidence="11" id="KW-0804">Transcription</keyword>
<dbReference type="FunFam" id="3.30.565.10:FF:000037">
    <property type="entry name" value="Hybrid sensor histidine kinase/response regulator"/>
    <property type="match status" value="1"/>
</dbReference>
<dbReference type="InterPro" id="IPR011110">
    <property type="entry name" value="Reg_prop"/>
</dbReference>
<dbReference type="Pfam" id="PF00512">
    <property type="entry name" value="HisKA"/>
    <property type="match status" value="1"/>
</dbReference>
<dbReference type="InterPro" id="IPR036097">
    <property type="entry name" value="HisK_dim/P_sf"/>
</dbReference>
<evidence type="ECO:0000256" key="2">
    <source>
        <dbReference type="ARBA" id="ARBA00012438"/>
    </source>
</evidence>
<keyword evidence="9" id="KW-0805">Transcription regulation</keyword>
<evidence type="ECO:0000259" key="14">
    <source>
        <dbReference type="PROSITE" id="PS50109"/>
    </source>
</evidence>
<dbReference type="InterPro" id="IPR009057">
    <property type="entry name" value="Homeodomain-like_sf"/>
</dbReference>
<dbReference type="Gene3D" id="3.40.50.2300">
    <property type="match status" value="1"/>
</dbReference>
<dbReference type="InterPro" id="IPR003594">
    <property type="entry name" value="HATPase_dom"/>
</dbReference>
<dbReference type="PROSITE" id="PS00041">
    <property type="entry name" value="HTH_ARAC_FAMILY_1"/>
    <property type="match status" value="1"/>
</dbReference>
<dbReference type="CDD" id="cd16922">
    <property type="entry name" value="HATPase_EvgS-ArcB-TorS-like"/>
    <property type="match status" value="1"/>
</dbReference>
<dbReference type="Gene3D" id="1.10.287.130">
    <property type="match status" value="1"/>
</dbReference>
<dbReference type="PANTHER" id="PTHR43547">
    <property type="entry name" value="TWO-COMPONENT HISTIDINE KINASE"/>
    <property type="match status" value="1"/>
</dbReference>
<dbReference type="CDD" id="cd00082">
    <property type="entry name" value="HisKA"/>
    <property type="match status" value="1"/>
</dbReference>
<dbReference type="Pfam" id="PF00072">
    <property type="entry name" value="Response_reg"/>
    <property type="match status" value="1"/>
</dbReference>
<dbReference type="Gene3D" id="1.10.10.60">
    <property type="entry name" value="Homeodomain-like"/>
    <property type="match status" value="1"/>
</dbReference>
<feature type="domain" description="Histidine kinase" evidence="14">
    <location>
        <begin position="874"/>
        <end position="1102"/>
    </location>
</feature>
<dbReference type="InterPro" id="IPR015943">
    <property type="entry name" value="WD40/YVTN_repeat-like_dom_sf"/>
</dbReference>
<evidence type="ECO:0000259" key="15">
    <source>
        <dbReference type="PROSITE" id="PS50110"/>
    </source>
</evidence>
<dbReference type="SMART" id="SM00342">
    <property type="entry name" value="HTH_ARAC"/>
    <property type="match status" value="1"/>
</dbReference>
<name>A0A1M5M041_9BACT</name>
<sequence length="1399" mass="156715">MVSQRSTYKVSTFATRLAGFGWMLALSLAAILPLRAQTVTFESINLPPGLELGHTFDINQDQRGYLWVTSVKGLLRYDGYEWVTYAHDATNANTLAADALVAVCPTRDGKVWVGTWGMGLDCLDPETGNVTHHLLANRKTFNWEENFINVLLEDHLGNLWIGTSAGLYRRDVKSGKFTDYQPDPEDSTSLSNGQVQAIYEDRQGTLWIGTGNPNSSTPLAGGLNRMDQQTGRFTRYVSDPGDAHSLTDNRVQSIFEDSRGTFWVGTAGDGLHTLDRKTGRFTHYAYNPEHPERLSRPFVKNQWRGVPLGVRVIDEDPEGRIWIGAYAGGLNCYDPATDRVTHFEAGEPGGLPDNFPICVFRSREGVLWIGTDLGKVVKVTSLIGPINHWDTRAGVHGFHRDPDGTLWLGTVAGIEAIAPIGPAAQTLLQQAAHQTTLLKDHVTHINQDREGDWWMSAWDNGLYHYQPATGRFTHYQHDSLRTNSLCRENVVTTYEDRNGTLWVMTEGGVERLDDRSGVFTHFRHDDKDTTSIIGNACMGPTEDRTGAFWIPTLDGGLNLMDRRTGKFTHFLKGMTIVQLLEDAHGELWVAAHLRGVYRFDRPNNKFVPFLDSYTGKPLPMAIGLVEDNAGHLWVSSANGVAAISPARDSVTWFGMNYGIRGAEDLYFCSIYKNEKGNLFFGGENGYYSFQPDQLLRRSVVHPRMAIVALRINNQAVNPGVQGPLQEGLSTLNALNLTHDQDAFSFDFAVLDYRHPELHLYTYRLENYDNDWRPTGMARTADYYNVPPGAYVFRVRGANSDGVWVERAITILIAPPWWRTPWAYALFGVAVVCSFYGGWRYLLGRERIKNEQQLKQMKADQSLEIERLKSRFFANISHELRTPLTLILGPLEKKLSTVNPDDPEKQDLQLMQRNARRLLHLVNQLLDLSKLEDGKMKLQTQPGELIEFFHRITASFAPLAESRKIGLQIHFPVESLWVCFDPDKLEKVFNNLLSNAFKFTPDHGEVSVSLSLEPVGQNGSPQKTFVKVELSVSDTGIGIPADQLGQIFDRFHQVDNSLTREQEGTGIGLSLTREMVELHQGTIVVMSEPGRGSRFTVSLLLERVSPQQMGEDLLSGETPFAFQEMTVAETGEPASASTEENAELQAPLILIVEDHADLRGFLRNELSANAYRVVEAKDGQAGYEEALHYIPDLIISDVMMPKMDGIQLCSLLKTDEKTSHIPIILLTAKASRDSKVEGLETGADDYLTKPFEARELFSRISNLIEGRRKLKARYSREVVLQPKAIAITSADERFLLRAMAVIERYLGEPDFSVERMGKEVGMSRMQLYRKLQALTGQAPNDFIKTMRLQRAAQLLAKGSGTVSEVSFQVGFSSHSYFSKCFIEQYGKTPSDYMAEQAGVS</sequence>
<dbReference type="InterPro" id="IPR011123">
    <property type="entry name" value="Y_Y_Y"/>
</dbReference>
<dbReference type="SUPFAM" id="SSF47384">
    <property type="entry name" value="Homodimeric domain of signal transducing histidine kinase"/>
    <property type="match status" value="1"/>
</dbReference>
<evidence type="ECO:0000256" key="5">
    <source>
        <dbReference type="ARBA" id="ARBA00022741"/>
    </source>
</evidence>
<dbReference type="Pfam" id="PF02518">
    <property type="entry name" value="HATPase_c"/>
    <property type="match status" value="1"/>
</dbReference>
<dbReference type="InterPro" id="IPR001789">
    <property type="entry name" value="Sig_transdc_resp-reg_receiver"/>
</dbReference>
<keyword evidence="5" id="KW-0547">Nucleotide-binding</keyword>
<evidence type="ECO:0000256" key="6">
    <source>
        <dbReference type="ARBA" id="ARBA00022777"/>
    </source>
</evidence>
<evidence type="ECO:0000256" key="12">
    <source>
        <dbReference type="PROSITE-ProRule" id="PRU00169"/>
    </source>
</evidence>
<dbReference type="PRINTS" id="PR00344">
    <property type="entry name" value="BCTRLSENSOR"/>
</dbReference>
<dbReference type="InterPro" id="IPR003661">
    <property type="entry name" value="HisK_dim/P_dom"/>
</dbReference>
<dbReference type="SUPFAM" id="SSF63829">
    <property type="entry name" value="Calcium-dependent phosphotriesterase"/>
    <property type="match status" value="2"/>
</dbReference>
<evidence type="ECO:0000256" key="9">
    <source>
        <dbReference type="ARBA" id="ARBA00023015"/>
    </source>
</evidence>
<dbReference type="InterPro" id="IPR018062">
    <property type="entry name" value="HTH_AraC-typ_CS"/>
</dbReference>
<dbReference type="InterPro" id="IPR013783">
    <property type="entry name" value="Ig-like_fold"/>
</dbReference>
<keyword evidence="4" id="KW-0808">Transferase</keyword>
<dbReference type="InterPro" id="IPR036890">
    <property type="entry name" value="HATPase_C_sf"/>
</dbReference>
<dbReference type="FunFam" id="1.10.287.130:FF:000045">
    <property type="entry name" value="Two-component system sensor histidine kinase/response regulator"/>
    <property type="match status" value="1"/>
</dbReference>
<evidence type="ECO:0000259" key="13">
    <source>
        <dbReference type="PROSITE" id="PS01124"/>
    </source>
</evidence>
<reference evidence="16 17" key="1">
    <citation type="submission" date="2016-11" db="EMBL/GenBank/DDBJ databases">
        <authorList>
            <person name="Jaros S."/>
            <person name="Januszkiewicz K."/>
            <person name="Wedrychowicz H."/>
        </authorList>
    </citation>
    <scope>NUCLEOTIDE SEQUENCE [LARGE SCALE GENOMIC DNA]</scope>
    <source>
        <strain evidence="16 17">DSM 24574</strain>
    </source>
</reference>
<dbReference type="EC" id="2.7.13.3" evidence="2"/>
<dbReference type="Proteomes" id="UP000184212">
    <property type="component" value="Unassembled WGS sequence"/>
</dbReference>
<dbReference type="Gene3D" id="2.130.10.10">
    <property type="entry name" value="YVTN repeat-like/Quinoprotein amine dehydrogenase"/>
    <property type="match status" value="5"/>
</dbReference>
<dbReference type="InterPro" id="IPR004358">
    <property type="entry name" value="Sig_transdc_His_kin-like_C"/>
</dbReference>
<dbReference type="OrthoDB" id="9797097at2"/>
<keyword evidence="8" id="KW-0902">Two-component regulatory system</keyword>
<dbReference type="Pfam" id="PF07495">
    <property type="entry name" value="Y_Y_Y"/>
    <property type="match status" value="1"/>
</dbReference>
<dbReference type="SUPFAM" id="SSF46689">
    <property type="entry name" value="Homeodomain-like"/>
    <property type="match status" value="1"/>
</dbReference>
<dbReference type="SMART" id="SM00387">
    <property type="entry name" value="HATPase_c"/>
    <property type="match status" value="1"/>
</dbReference>
<dbReference type="STRING" id="947013.SAMN04488109_1493"/>
<feature type="domain" description="HTH araC/xylS-type" evidence="13">
    <location>
        <begin position="1295"/>
        <end position="1394"/>
    </location>
</feature>
<dbReference type="PROSITE" id="PS01124">
    <property type="entry name" value="HTH_ARAC_FAMILY_2"/>
    <property type="match status" value="1"/>
</dbReference>
<keyword evidence="6 16" id="KW-0418">Kinase</keyword>
<dbReference type="GO" id="GO:0000155">
    <property type="term" value="F:phosphorelay sensor kinase activity"/>
    <property type="evidence" value="ECO:0007669"/>
    <property type="project" value="InterPro"/>
</dbReference>
<evidence type="ECO:0000256" key="4">
    <source>
        <dbReference type="ARBA" id="ARBA00022679"/>
    </source>
</evidence>
<keyword evidence="10" id="KW-0238">DNA-binding</keyword>
<dbReference type="InterPro" id="IPR018060">
    <property type="entry name" value="HTH_AraC"/>
</dbReference>
<dbReference type="SUPFAM" id="SSF52172">
    <property type="entry name" value="CheY-like"/>
    <property type="match status" value="1"/>
</dbReference>
<accession>A0A1M5M041</accession>
<dbReference type="RefSeq" id="WP_084137951.1">
    <property type="nucleotide sequence ID" value="NZ_FQWQ01000001.1"/>
</dbReference>
<evidence type="ECO:0000256" key="8">
    <source>
        <dbReference type="ARBA" id="ARBA00023012"/>
    </source>
</evidence>
<dbReference type="PROSITE" id="PS50109">
    <property type="entry name" value="HIS_KIN"/>
    <property type="match status" value="1"/>
</dbReference>
<dbReference type="GO" id="GO:0043565">
    <property type="term" value="F:sequence-specific DNA binding"/>
    <property type="evidence" value="ECO:0007669"/>
    <property type="project" value="InterPro"/>
</dbReference>
<dbReference type="GO" id="GO:0003700">
    <property type="term" value="F:DNA-binding transcription factor activity"/>
    <property type="evidence" value="ECO:0007669"/>
    <property type="project" value="InterPro"/>
</dbReference>
<evidence type="ECO:0000256" key="10">
    <source>
        <dbReference type="ARBA" id="ARBA00023125"/>
    </source>
</evidence>
<dbReference type="Gene3D" id="3.30.565.10">
    <property type="entry name" value="Histidine kinase-like ATPase, C-terminal domain"/>
    <property type="match status" value="1"/>
</dbReference>
<dbReference type="FunFam" id="2.60.40.10:FF:000791">
    <property type="entry name" value="Two-component system sensor histidine kinase/response regulator"/>
    <property type="match status" value="1"/>
</dbReference>
<dbReference type="Gene3D" id="2.60.40.10">
    <property type="entry name" value="Immunoglobulins"/>
    <property type="match status" value="1"/>
</dbReference>
<dbReference type="GO" id="GO:0005524">
    <property type="term" value="F:ATP binding"/>
    <property type="evidence" value="ECO:0007669"/>
    <property type="project" value="UniProtKB-KW"/>
</dbReference>
<evidence type="ECO:0000256" key="1">
    <source>
        <dbReference type="ARBA" id="ARBA00000085"/>
    </source>
</evidence>
<feature type="domain" description="Response regulatory" evidence="15">
    <location>
        <begin position="1147"/>
        <end position="1263"/>
    </location>
</feature>
<dbReference type="SUPFAM" id="SSF55874">
    <property type="entry name" value="ATPase domain of HSP90 chaperone/DNA topoisomerase II/histidine kinase"/>
    <property type="match status" value="1"/>
</dbReference>
<dbReference type="CDD" id="cd17574">
    <property type="entry name" value="REC_OmpR"/>
    <property type="match status" value="1"/>
</dbReference>
<dbReference type="Pfam" id="PF07494">
    <property type="entry name" value="Reg_prop"/>
    <property type="match status" value="3"/>
</dbReference>
<proteinExistence type="predicted"/>
<evidence type="ECO:0000256" key="7">
    <source>
        <dbReference type="ARBA" id="ARBA00022840"/>
    </source>
</evidence>
<dbReference type="SMART" id="SM00388">
    <property type="entry name" value="HisKA"/>
    <property type="match status" value="1"/>
</dbReference>
<dbReference type="EMBL" id="FQWQ01000001">
    <property type="protein sequence ID" value="SHG70702.1"/>
    <property type="molecule type" value="Genomic_DNA"/>
</dbReference>
<comment type="catalytic activity">
    <reaction evidence="1">
        <text>ATP + protein L-histidine = ADP + protein N-phospho-L-histidine.</text>
        <dbReference type="EC" id="2.7.13.3"/>
    </reaction>
</comment>
<evidence type="ECO:0000256" key="11">
    <source>
        <dbReference type="ARBA" id="ARBA00023163"/>
    </source>
</evidence>
<dbReference type="InterPro" id="IPR005467">
    <property type="entry name" value="His_kinase_dom"/>
</dbReference>
<feature type="modified residue" description="4-aspartylphosphate" evidence="12">
    <location>
        <position position="1196"/>
    </location>
</feature>